<sequence>MNIKSLVLSLSALEARPWSPTDPMQPSLYQLHKNQKQRNLAKIQLMPRNAISFVGPRQATSLEADDEGDDYYGDDYEAGNGNAAVEYTESEEVDDDYGWR</sequence>
<keyword evidence="3" id="KW-1185">Reference proteome</keyword>
<dbReference type="Proteomes" id="UP000295192">
    <property type="component" value="Unassembled WGS sequence"/>
</dbReference>
<name>A0A484BEK4_DRONA</name>
<evidence type="ECO:0000313" key="2">
    <source>
        <dbReference type="EMBL" id="TDG47213.1"/>
    </source>
</evidence>
<feature type="region of interest" description="Disordered" evidence="1">
    <location>
        <begin position="56"/>
        <end position="100"/>
    </location>
</feature>
<evidence type="ECO:0000256" key="1">
    <source>
        <dbReference type="SAM" id="MobiDB-lite"/>
    </source>
</evidence>
<accession>A0A484BEK4</accession>
<gene>
    <name evidence="2" type="ORF">AWZ03_006344</name>
</gene>
<dbReference type="OMA" id="DPMQPSL"/>
<comment type="caution">
    <text evidence="2">The sequence shown here is derived from an EMBL/GenBank/DDBJ whole genome shotgun (WGS) entry which is preliminary data.</text>
</comment>
<evidence type="ECO:0000313" key="3">
    <source>
        <dbReference type="Proteomes" id="UP000295192"/>
    </source>
</evidence>
<proteinExistence type="predicted"/>
<protein>
    <submittedName>
        <fullName evidence="2">Uncharacterized protein</fullName>
    </submittedName>
</protein>
<reference evidence="2 3" key="1">
    <citation type="journal article" date="2019" name="J. Hered.">
        <title>An Improved Genome Assembly for Drosophila navojoa, the Basal Species in the mojavensis Cluster.</title>
        <authorList>
            <person name="Vanderlinde T."/>
            <person name="Dupim E.G."/>
            <person name="Nazario-Yepiz N.O."/>
            <person name="Carvalho A.B."/>
        </authorList>
    </citation>
    <scope>NUCLEOTIDE SEQUENCE [LARGE SCALE GENOMIC DNA]</scope>
    <source>
        <strain evidence="2">Navoj_Jal97</strain>
        <tissue evidence="2">Whole organism</tissue>
    </source>
</reference>
<dbReference type="EMBL" id="LSRL02000047">
    <property type="protein sequence ID" value="TDG47213.1"/>
    <property type="molecule type" value="Genomic_DNA"/>
</dbReference>
<organism evidence="2 3">
    <name type="scientific">Drosophila navojoa</name>
    <name type="common">Fruit fly</name>
    <dbReference type="NCBI Taxonomy" id="7232"/>
    <lineage>
        <taxon>Eukaryota</taxon>
        <taxon>Metazoa</taxon>
        <taxon>Ecdysozoa</taxon>
        <taxon>Arthropoda</taxon>
        <taxon>Hexapoda</taxon>
        <taxon>Insecta</taxon>
        <taxon>Pterygota</taxon>
        <taxon>Neoptera</taxon>
        <taxon>Endopterygota</taxon>
        <taxon>Diptera</taxon>
        <taxon>Brachycera</taxon>
        <taxon>Muscomorpha</taxon>
        <taxon>Ephydroidea</taxon>
        <taxon>Drosophilidae</taxon>
        <taxon>Drosophila</taxon>
    </lineage>
</organism>
<feature type="compositionally biased region" description="Acidic residues" evidence="1">
    <location>
        <begin position="88"/>
        <end position="100"/>
    </location>
</feature>
<dbReference type="AlphaFoldDB" id="A0A484BEK4"/>
<feature type="compositionally biased region" description="Acidic residues" evidence="1">
    <location>
        <begin position="63"/>
        <end position="77"/>
    </location>
</feature>